<comment type="caution">
    <text evidence="1">The sequence shown here is derived from an EMBL/GenBank/DDBJ whole genome shotgun (WGS) entry which is preliminary data.</text>
</comment>
<proteinExistence type="predicted"/>
<name>A0A3M7R2D3_BRAPC</name>
<reference evidence="1 2" key="1">
    <citation type="journal article" date="2018" name="Sci. Rep.">
        <title>Genomic signatures of local adaptation to the degree of environmental predictability in rotifers.</title>
        <authorList>
            <person name="Franch-Gras L."/>
            <person name="Hahn C."/>
            <person name="Garcia-Roger E.M."/>
            <person name="Carmona M.J."/>
            <person name="Serra M."/>
            <person name="Gomez A."/>
        </authorList>
    </citation>
    <scope>NUCLEOTIDE SEQUENCE [LARGE SCALE GENOMIC DNA]</scope>
    <source>
        <strain evidence="1">HYR1</strain>
    </source>
</reference>
<sequence length="96" mass="10911">MSKPFSFIIFKLKVELDLGPVENTVRVDADSANEPASMRSIGLSSRSKRLTLRPAKSFRLTECIWLPLRISSSYKMADRVNLGSVLDYLEEDLKNF</sequence>
<protein>
    <submittedName>
        <fullName evidence="1">Uncharacterized protein</fullName>
    </submittedName>
</protein>
<organism evidence="1 2">
    <name type="scientific">Brachionus plicatilis</name>
    <name type="common">Marine rotifer</name>
    <name type="synonym">Brachionus muelleri</name>
    <dbReference type="NCBI Taxonomy" id="10195"/>
    <lineage>
        <taxon>Eukaryota</taxon>
        <taxon>Metazoa</taxon>
        <taxon>Spiralia</taxon>
        <taxon>Gnathifera</taxon>
        <taxon>Rotifera</taxon>
        <taxon>Eurotatoria</taxon>
        <taxon>Monogononta</taxon>
        <taxon>Pseudotrocha</taxon>
        <taxon>Ploima</taxon>
        <taxon>Brachionidae</taxon>
        <taxon>Brachionus</taxon>
    </lineage>
</organism>
<keyword evidence="2" id="KW-1185">Reference proteome</keyword>
<evidence type="ECO:0000313" key="1">
    <source>
        <dbReference type="EMBL" id="RNA17752.1"/>
    </source>
</evidence>
<evidence type="ECO:0000313" key="2">
    <source>
        <dbReference type="Proteomes" id="UP000276133"/>
    </source>
</evidence>
<dbReference type="AlphaFoldDB" id="A0A3M7R2D3"/>
<gene>
    <name evidence="1" type="ORF">BpHYR1_042142</name>
</gene>
<accession>A0A3M7R2D3</accession>
<dbReference type="Proteomes" id="UP000276133">
    <property type="component" value="Unassembled WGS sequence"/>
</dbReference>
<dbReference type="EMBL" id="REGN01004385">
    <property type="protein sequence ID" value="RNA17752.1"/>
    <property type="molecule type" value="Genomic_DNA"/>
</dbReference>